<feature type="compositionally biased region" description="Acidic residues" evidence="12">
    <location>
        <begin position="108"/>
        <end position="119"/>
    </location>
</feature>
<evidence type="ECO:0000256" key="3">
    <source>
        <dbReference type="ARBA" id="ARBA00022645"/>
    </source>
</evidence>
<evidence type="ECO:0000256" key="4">
    <source>
        <dbReference type="ARBA" id="ARBA00022670"/>
    </source>
</evidence>
<evidence type="ECO:0000256" key="1">
    <source>
        <dbReference type="ARBA" id="ARBA00001947"/>
    </source>
</evidence>
<comment type="caution">
    <text evidence="11">Lacks conserved residue(s) required for the propagation of feature annotation.</text>
</comment>
<dbReference type="SMR" id="B3MR37"/>
<dbReference type="PROSITE" id="PS52035">
    <property type="entry name" value="PEPTIDASE_M14"/>
    <property type="match status" value="1"/>
</dbReference>
<dbReference type="GO" id="GO:0005615">
    <property type="term" value="C:extracellular space"/>
    <property type="evidence" value="ECO:0007669"/>
    <property type="project" value="TreeGrafter"/>
</dbReference>
<dbReference type="InParanoid" id="B3MR37"/>
<evidence type="ECO:0000256" key="10">
    <source>
        <dbReference type="ARBA" id="ARBA00023157"/>
    </source>
</evidence>
<dbReference type="GO" id="GO:0008270">
    <property type="term" value="F:zinc ion binding"/>
    <property type="evidence" value="ECO:0007669"/>
    <property type="project" value="InterPro"/>
</dbReference>
<organism evidence="15 16">
    <name type="scientific">Drosophila ananassae</name>
    <name type="common">Fruit fly</name>
    <dbReference type="NCBI Taxonomy" id="7217"/>
    <lineage>
        <taxon>Eukaryota</taxon>
        <taxon>Metazoa</taxon>
        <taxon>Ecdysozoa</taxon>
        <taxon>Arthropoda</taxon>
        <taxon>Hexapoda</taxon>
        <taxon>Insecta</taxon>
        <taxon>Pterygota</taxon>
        <taxon>Neoptera</taxon>
        <taxon>Endopterygota</taxon>
        <taxon>Diptera</taxon>
        <taxon>Brachycera</taxon>
        <taxon>Muscomorpha</taxon>
        <taxon>Ephydroidea</taxon>
        <taxon>Drosophilidae</taxon>
        <taxon>Drosophila</taxon>
        <taxon>Sophophora</taxon>
    </lineage>
</organism>
<dbReference type="EMBL" id="CH902622">
    <property type="protein sequence ID" value="EDV34242.2"/>
    <property type="molecule type" value="Genomic_DNA"/>
</dbReference>
<dbReference type="eggNOG" id="KOG2650">
    <property type="taxonomic scope" value="Eukaryota"/>
</dbReference>
<evidence type="ECO:0000256" key="8">
    <source>
        <dbReference type="ARBA" id="ARBA00022833"/>
    </source>
</evidence>
<feature type="signal peptide" evidence="13">
    <location>
        <begin position="1"/>
        <end position="28"/>
    </location>
</feature>
<name>B3MR37_DROAN</name>
<keyword evidence="7 15" id="KW-0378">Hydrolase</keyword>
<dbReference type="FunCoup" id="B3MR37">
    <property type="interactions" value="9"/>
</dbReference>
<evidence type="ECO:0000256" key="6">
    <source>
        <dbReference type="ARBA" id="ARBA00022729"/>
    </source>
</evidence>
<comment type="cofactor">
    <cofactor evidence="1">
        <name>Zn(2+)</name>
        <dbReference type="ChEBI" id="CHEBI:29105"/>
    </cofactor>
</comment>
<dbReference type="GO" id="GO:0004181">
    <property type="term" value="F:metallocarboxypeptidase activity"/>
    <property type="evidence" value="ECO:0007669"/>
    <property type="project" value="InterPro"/>
</dbReference>
<dbReference type="HOGENOM" id="CLU_019326_2_2_1"/>
<feature type="chain" id="PRO_5006454909" description="Peptidase M14 domain-containing protein" evidence="13">
    <location>
        <begin position="29"/>
        <end position="654"/>
    </location>
</feature>
<evidence type="ECO:0000256" key="12">
    <source>
        <dbReference type="SAM" id="MobiDB-lite"/>
    </source>
</evidence>
<proteinExistence type="inferred from homology"/>
<comment type="similarity">
    <text evidence="2 11">Belongs to the peptidase M14 family.</text>
</comment>
<dbReference type="GO" id="GO:0006508">
    <property type="term" value="P:proteolysis"/>
    <property type="evidence" value="ECO:0007669"/>
    <property type="project" value="UniProtKB-KW"/>
</dbReference>
<dbReference type="PANTHER" id="PTHR11705">
    <property type="entry name" value="PROTEASE FAMILY M14 CARBOXYPEPTIDASE A,B"/>
    <property type="match status" value="1"/>
</dbReference>
<dbReference type="Pfam" id="PF00246">
    <property type="entry name" value="Peptidase_M14"/>
    <property type="match status" value="1"/>
</dbReference>
<sequence length="654" mass="74146">MHLPPCPAGAWLPLIALTALMACQTADGGRSSHLELGRADNPLMRLPFFGGGVGHLLRYLHPLAVAPGTPPRGRLSELRSELDANYVSYRGAQLWKLNFNSSRASSMLEEDHDEEELPEEAPSSSSPDEQFNEAVALFDRFFSFEPDSEAKMRPLEVLLLLLIHNCAGGQVLLWRSVSVPELSGLSGLPLALLTLNGSELYAATFEGLQWLSPTDLRRYDIFSPGSSFQINRRYRNGSHVQRYYGHQLWKVHETRLALPELRAFWRHFGSEVWNINQDGIDILIEQRNVADAKQYMERVGFSYNVMISDIEAAIDETYAEVPAAEHPLDSVRNNSLPWLEPEGSLMNWRRYHDQADIQQFQQLLLERHSDLVEIIQIGVTRNKRPLEVIRVSNGHPDNWAIFVDAGLQARDWLSPAALTYALSKLAHLWPKAKGQSQGQREGRAEKAMRRIDWYFLPLANPDGYQYSRHTDRLWTKNRAHDPASGCYGVNLDRNFGHAWGEGSTSNPCKNLYRGAQSFSEPESRAVRNFLAGMREYLGAYVSLSGYGQAITYPWGDADFVTENQPELKKTARRAVLALRRLNQAEYSAGTSYRQKLARPGNSADWVQDQIAPQLVFNLFLKDQGRYGYLMPPHYIVESGEEVFEFLRVIAQQLE</sequence>
<keyword evidence="3 15" id="KW-0121">Carboxypeptidase</keyword>
<evidence type="ECO:0000313" key="16">
    <source>
        <dbReference type="Proteomes" id="UP000007801"/>
    </source>
</evidence>
<feature type="compositionally biased region" description="Low complexity" evidence="12">
    <location>
        <begin position="120"/>
        <end position="129"/>
    </location>
</feature>
<evidence type="ECO:0000313" key="15">
    <source>
        <dbReference type="EMBL" id="EDV34242.2"/>
    </source>
</evidence>
<evidence type="ECO:0000256" key="9">
    <source>
        <dbReference type="ARBA" id="ARBA00023049"/>
    </source>
</evidence>
<evidence type="ECO:0000256" key="5">
    <source>
        <dbReference type="ARBA" id="ARBA00022723"/>
    </source>
</evidence>
<dbReference type="SUPFAM" id="SSF54897">
    <property type="entry name" value="Protease propeptides/inhibitors"/>
    <property type="match status" value="1"/>
</dbReference>
<dbReference type="Pfam" id="PF02244">
    <property type="entry name" value="Propep_M14"/>
    <property type="match status" value="1"/>
</dbReference>
<dbReference type="Gene3D" id="3.40.630.10">
    <property type="entry name" value="Zn peptidases"/>
    <property type="match status" value="1"/>
</dbReference>
<evidence type="ECO:0000256" key="13">
    <source>
        <dbReference type="SAM" id="SignalP"/>
    </source>
</evidence>
<protein>
    <recommendedName>
        <fullName evidence="14">Peptidase M14 domain-containing protein</fullName>
    </recommendedName>
</protein>
<evidence type="ECO:0000256" key="2">
    <source>
        <dbReference type="ARBA" id="ARBA00005988"/>
    </source>
</evidence>
<dbReference type="Gene3D" id="3.30.70.340">
    <property type="entry name" value="Metallocarboxypeptidase-like"/>
    <property type="match status" value="1"/>
</dbReference>
<evidence type="ECO:0000256" key="11">
    <source>
        <dbReference type="PROSITE-ProRule" id="PRU01379"/>
    </source>
</evidence>
<accession>B3MR37</accession>
<dbReference type="InterPro" id="IPR000834">
    <property type="entry name" value="Peptidase_M14"/>
</dbReference>
<evidence type="ECO:0000259" key="14">
    <source>
        <dbReference type="PROSITE" id="PS52035"/>
    </source>
</evidence>
<dbReference type="SMART" id="SM00631">
    <property type="entry name" value="Zn_pept"/>
    <property type="match status" value="1"/>
</dbReference>
<dbReference type="STRING" id="7217.B3MR37"/>
<dbReference type="AlphaFoldDB" id="B3MR37"/>
<keyword evidence="10" id="KW-1015">Disulfide bond</keyword>
<dbReference type="InterPro" id="IPR036990">
    <property type="entry name" value="M14A-like_propep"/>
</dbReference>
<dbReference type="InterPro" id="IPR003146">
    <property type="entry name" value="M14A_act_pep"/>
</dbReference>
<dbReference type="SUPFAM" id="SSF53187">
    <property type="entry name" value="Zn-dependent exopeptidases"/>
    <property type="match status" value="1"/>
</dbReference>
<dbReference type="FunFam" id="3.40.630.10:FF:000084">
    <property type="entry name" value="Carboxypeptidase B2"/>
    <property type="match status" value="1"/>
</dbReference>
<keyword evidence="9" id="KW-0482">Metalloprotease</keyword>
<feature type="domain" description="Peptidase M14" evidence="14">
    <location>
        <begin position="350"/>
        <end position="653"/>
    </location>
</feature>
<dbReference type="PANTHER" id="PTHR11705:SF91">
    <property type="entry name" value="FI01817P-RELATED"/>
    <property type="match status" value="1"/>
</dbReference>
<keyword evidence="8" id="KW-0862">Zinc</keyword>
<keyword evidence="4" id="KW-0645">Protease</keyword>
<keyword evidence="5" id="KW-0479">Metal-binding</keyword>
<keyword evidence="6 13" id="KW-0732">Signal</keyword>
<gene>
    <name evidence="15" type="primary">Dana\GF21070</name>
    <name evidence="15" type="synonym">dana_GLEANR_4296</name>
    <name evidence="15" type="ORF">GF21070</name>
</gene>
<feature type="region of interest" description="Disordered" evidence="12">
    <location>
        <begin position="107"/>
        <end position="129"/>
    </location>
</feature>
<keyword evidence="16" id="KW-1185">Reference proteome</keyword>
<dbReference type="OrthoDB" id="3626597at2759"/>
<evidence type="ECO:0000256" key="7">
    <source>
        <dbReference type="ARBA" id="ARBA00022801"/>
    </source>
</evidence>
<dbReference type="Proteomes" id="UP000007801">
    <property type="component" value="Unassembled WGS sequence"/>
</dbReference>
<reference evidence="15 16" key="1">
    <citation type="journal article" date="2007" name="Nature">
        <title>Evolution of genes and genomes on the Drosophila phylogeny.</title>
        <authorList>
            <consortium name="Drosophila 12 Genomes Consortium"/>
            <person name="Clark A.G."/>
            <person name="Eisen M.B."/>
            <person name="Smith D.R."/>
            <person name="Bergman C.M."/>
            <person name="Oliver B."/>
            <person name="Markow T.A."/>
            <person name="Kaufman T.C."/>
            <person name="Kellis M."/>
            <person name="Gelbart W."/>
            <person name="Iyer V.N."/>
            <person name="Pollard D.A."/>
            <person name="Sackton T.B."/>
            <person name="Larracuente A.M."/>
            <person name="Singh N.D."/>
            <person name="Abad J.P."/>
            <person name="Abt D.N."/>
            <person name="Adryan B."/>
            <person name="Aguade M."/>
            <person name="Akashi H."/>
            <person name="Anderson W.W."/>
            <person name="Aquadro C.F."/>
            <person name="Ardell D.H."/>
            <person name="Arguello R."/>
            <person name="Artieri C.G."/>
            <person name="Barbash D.A."/>
            <person name="Barker D."/>
            <person name="Barsanti P."/>
            <person name="Batterham P."/>
            <person name="Batzoglou S."/>
            <person name="Begun D."/>
            <person name="Bhutkar A."/>
            <person name="Blanco E."/>
            <person name="Bosak S.A."/>
            <person name="Bradley R.K."/>
            <person name="Brand A.D."/>
            <person name="Brent M.R."/>
            <person name="Brooks A.N."/>
            <person name="Brown R.H."/>
            <person name="Butlin R.K."/>
            <person name="Caggese C."/>
            <person name="Calvi B.R."/>
            <person name="Bernardo de Carvalho A."/>
            <person name="Caspi A."/>
            <person name="Castrezana S."/>
            <person name="Celniker S.E."/>
            <person name="Chang J.L."/>
            <person name="Chapple C."/>
            <person name="Chatterji S."/>
            <person name="Chinwalla A."/>
            <person name="Civetta A."/>
            <person name="Clifton S.W."/>
            <person name="Comeron J.M."/>
            <person name="Costello J.C."/>
            <person name="Coyne J.A."/>
            <person name="Daub J."/>
            <person name="David R.G."/>
            <person name="Delcher A.L."/>
            <person name="Delehaunty K."/>
            <person name="Do C.B."/>
            <person name="Ebling H."/>
            <person name="Edwards K."/>
            <person name="Eickbush T."/>
            <person name="Evans J.D."/>
            <person name="Filipski A."/>
            <person name="Findeiss S."/>
            <person name="Freyhult E."/>
            <person name="Fulton L."/>
            <person name="Fulton R."/>
            <person name="Garcia A.C."/>
            <person name="Gardiner A."/>
            <person name="Garfield D.A."/>
            <person name="Garvin B.E."/>
            <person name="Gibson G."/>
            <person name="Gilbert D."/>
            <person name="Gnerre S."/>
            <person name="Godfrey J."/>
            <person name="Good R."/>
            <person name="Gotea V."/>
            <person name="Gravely B."/>
            <person name="Greenberg A.J."/>
            <person name="Griffiths-Jones S."/>
            <person name="Gross S."/>
            <person name="Guigo R."/>
            <person name="Gustafson E.A."/>
            <person name="Haerty W."/>
            <person name="Hahn M.W."/>
            <person name="Halligan D.L."/>
            <person name="Halpern A.L."/>
            <person name="Halter G.M."/>
            <person name="Han M.V."/>
            <person name="Heger A."/>
            <person name="Hillier L."/>
            <person name="Hinrichs A.S."/>
            <person name="Holmes I."/>
            <person name="Hoskins R.A."/>
            <person name="Hubisz M.J."/>
            <person name="Hultmark D."/>
            <person name="Huntley M.A."/>
            <person name="Jaffe D.B."/>
            <person name="Jagadeeshan S."/>
            <person name="Jeck W.R."/>
            <person name="Johnson J."/>
            <person name="Jones C.D."/>
            <person name="Jordan W.C."/>
            <person name="Karpen G.H."/>
            <person name="Kataoka E."/>
            <person name="Keightley P.D."/>
            <person name="Kheradpour P."/>
            <person name="Kirkness E.F."/>
            <person name="Koerich L.B."/>
            <person name="Kristiansen K."/>
            <person name="Kudrna D."/>
            <person name="Kulathinal R.J."/>
            <person name="Kumar S."/>
            <person name="Kwok R."/>
            <person name="Lander E."/>
            <person name="Langley C.H."/>
            <person name="Lapoint R."/>
            <person name="Lazzaro B.P."/>
            <person name="Lee S.J."/>
            <person name="Levesque L."/>
            <person name="Li R."/>
            <person name="Lin C.F."/>
            <person name="Lin M.F."/>
            <person name="Lindblad-Toh K."/>
            <person name="Llopart A."/>
            <person name="Long M."/>
            <person name="Low L."/>
            <person name="Lozovsky E."/>
            <person name="Lu J."/>
            <person name="Luo M."/>
            <person name="Machado C.A."/>
            <person name="Makalowski W."/>
            <person name="Marzo M."/>
            <person name="Matsuda M."/>
            <person name="Matzkin L."/>
            <person name="McAllister B."/>
            <person name="McBride C.S."/>
            <person name="McKernan B."/>
            <person name="McKernan K."/>
            <person name="Mendez-Lago M."/>
            <person name="Minx P."/>
            <person name="Mollenhauer M.U."/>
            <person name="Montooth K."/>
            <person name="Mount S.M."/>
            <person name="Mu X."/>
            <person name="Myers E."/>
            <person name="Negre B."/>
            <person name="Newfeld S."/>
            <person name="Nielsen R."/>
            <person name="Noor M.A."/>
            <person name="O'Grady P."/>
            <person name="Pachter L."/>
            <person name="Papaceit M."/>
            <person name="Parisi M.J."/>
            <person name="Parisi M."/>
            <person name="Parts L."/>
            <person name="Pedersen J.S."/>
            <person name="Pesole G."/>
            <person name="Phillippy A.M."/>
            <person name="Ponting C.P."/>
            <person name="Pop M."/>
            <person name="Porcelli D."/>
            <person name="Powell J.R."/>
            <person name="Prohaska S."/>
            <person name="Pruitt K."/>
            <person name="Puig M."/>
            <person name="Quesneville H."/>
            <person name="Ram K.R."/>
            <person name="Rand D."/>
            <person name="Rasmussen M.D."/>
            <person name="Reed L.K."/>
            <person name="Reenan R."/>
            <person name="Reily A."/>
            <person name="Remington K.A."/>
            <person name="Rieger T.T."/>
            <person name="Ritchie M.G."/>
            <person name="Robin C."/>
            <person name="Rogers Y.H."/>
            <person name="Rohde C."/>
            <person name="Rozas J."/>
            <person name="Rubenfield M.J."/>
            <person name="Ruiz A."/>
            <person name="Russo S."/>
            <person name="Salzberg S.L."/>
            <person name="Sanchez-Gracia A."/>
            <person name="Saranga D.J."/>
            <person name="Sato H."/>
            <person name="Schaeffer S.W."/>
            <person name="Schatz M.C."/>
            <person name="Schlenke T."/>
            <person name="Schwartz R."/>
            <person name="Segarra C."/>
            <person name="Singh R.S."/>
            <person name="Sirot L."/>
            <person name="Sirota M."/>
            <person name="Sisneros N.B."/>
            <person name="Smith C.D."/>
            <person name="Smith T.F."/>
            <person name="Spieth J."/>
            <person name="Stage D.E."/>
            <person name="Stark A."/>
            <person name="Stephan W."/>
            <person name="Strausberg R.L."/>
            <person name="Strempel S."/>
            <person name="Sturgill D."/>
            <person name="Sutton G."/>
            <person name="Sutton G.G."/>
            <person name="Tao W."/>
            <person name="Teichmann S."/>
            <person name="Tobari Y.N."/>
            <person name="Tomimura Y."/>
            <person name="Tsolas J.M."/>
            <person name="Valente V.L."/>
            <person name="Venter E."/>
            <person name="Venter J.C."/>
            <person name="Vicario S."/>
            <person name="Vieira F.G."/>
            <person name="Vilella A.J."/>
            <person name="Villasante A."/>
            <person name="Walenz B."/>
            <person name="Wang J."/>
            <person name="Wasserman M."/>
            <person name="Watts T."/>
            <person name="Wilson D."/>
            <person name="Wilson R.K."/>
            <person name="Wing R.A."/>
            <person name="Wolfner M.F."/>
            <person name="Wong A."/>
            <person name="Wong G.K."/>
            <person name="Wu C.I."/>
            <person name="Wu G."/>
            <person name="Yamamoto D."/>
            <person name="Yang H.P."/>
            <person name="Yang S.P."/>
            <person name="Yorke J.A."/>
            <person name="Yoshida K."/>
            <person name="Zdobnov E."/>
            <person name="Zhang P."/>
            <person name="Zhang Y."/>
            <person name="Zimin A.V."/>
            <person name="Baldwin J."/>
            <person name="Abdouelleil A."/>
            <person name="Abdulkadir J."/>
            <person name="Abebe A."/>
            <person name="Abera B."/>
            <person name="Abreu J."/>
            <person name="Acer S.C."/>
            <person name="Aftuck L."/>
            <person name="Alexander A."/>
            <person name="An P."/>
            <person name="Anderson E."/>
            <person name="Anderson S."/>
            <person name="Arachi H."/>
            <person name="Azer M."/>
            <person name="Bachantsang P."/>
            <person name="Barry A."/>
            <person name="Bayul T."/>
            <person name="Berlin A."/>
            <person name="Bessette D."/>
            <person name="Bloom T."/>
            <person name="Blye J."/>
            <person name="Boguslavskiy L."/>
            <person name="Bonnet C."/>
            <person name="Boukhgalter B."/>
            <person name="Bourzgui I."/>
            <person name="Brown A."/>
            <person name="Cahill P."/>
            <person name="Channer S."/>
            <person name="Cheshatsang Y."/>
            <person name="Chuda L."/>
            <person name="Citroen M."/>
            <person name="Collymore A."/>
            <person name="Cooke P."/>
            <person name="Costello M."/>
            <person name="D'Aco K."/>
            <person name="Daza R."/>
            <person name="De Haan G."/>
            <person name="DeGray S."/>
            <person name="DeMaso C."/>
            <person name="Dhargay N."/>
            <person name="Dooley K."/>
            <person name="Dooley E."/>
            <person name="Doricent M."/>
            <person name="Dorje P."/>
            <person name="Dorjee K."/>
            <person name="Dupes A."/>
            <person name="Elong R."/>
            <person name="Falk J."/>
            <person name="Farina A."/>
            <person name="Faro S."/>
            <person name="Ferguson D."/>
            <person name="Fisher S."/>
            <person name="Foley C.D."/>
            <person name="Franke A."/>
            <person name="Friedrich D."/>
            <person name="Gadbois L."/>
            <person name="Gearin G."/>
            <person name="Gearin C.R."/>
            <person name="Giannoukos G."/>
            <person name="Goode T."/>
            <person name="Graham J."/>
            <person name="Grandbois E."/>
            <person name="Grewal S."/>
            <person name="Gyaltsen K."/>
            <person name="Hafez N."/>
            <person name="Hagos B."/>
            <person name="Hall J."/>
            <person name="Henson C."/>
            <person name="Hollinger A."/>
            <person name="Honan T."/>
            <person name="Huard M.D."/>
            <person name="Hughes L."/>
            <person name="Hurhula B."/>
            <person name="Husby M.E."/>
            <person name="Kamat A."/>
            <person name="Kanga B."/>
            <person name="Kashin S."/>
            <person name="Khazanovich D."/>
            <person name="Kisner P."/>
            <person name="Lance K."/>
            <person name="Lara M."/>
            <person name="Lee W."/>
            <person name="Lennon N."/>
            <person name="Letendre F."/>
            <person name="LeVine R."/>
            <person name="Lipovsky A."/>
            <person name="Liu X."/>
            <person name="Liu J."/>
            <person name="Liu S."/>
            <person name="Lokyitsang T."/>
            <person name="Lokyitsang Y."/>
            <person name="Lubonja R."/>
            <person name="Lui A."/>
            <person name="MacDonald P."/>
            <person name="Magnisalis V."/>
            <person name="Maru K."/>
            <person name="Matthews C."/>
            <person name="McCusker W."/>
            <person name="McDonough S."/>
            <person name="Mehta T."/>
            <person name="Meldrim J."/>
            <person name="Meneus L."/>
            <person name="Mihai O."/>
            <person name="Mihalev A."/>
            <person name="Mihova T."/>
            <person name="Mittelman R."/>
            <person name="Mlenga V."/>
            <person name="Montmayeur A."/>
            <person name="Mulrain L."/>
            <person name="Navidi A."/>
            <person name="Naylor J."/>
            <person name="Negash T."/>
            <person name="Nguyen T."/>
            <person name="Nguyen N."/>
            <person name="Nicol R."/>
            <person name="Norbu C."/>
            <person name="Norbu N."/>
            <person name="Novod N."/>
            <person name="O'Neill B."/>
            <person name="Osman S."/>
            <person name="Markiewicz E."/>
            <person name="Oyono O.L."/>
            <person name="Patti C."/>
            <person name="Phunkhang P."/>
            <person name="Pierre F."/>
            <person name="Priest M."/>
            <person name="Raghuraman S."/>
            <person name="Rege F."/>
            <person name="Reyes R."/>
            <person name="Rise C."/>
            <person name="Rogov P."/>
            <person name="Ross K."/>
            <person name="Ryan E."/>
            <person name="Settipalli S."/>
            <person name="Shea T."/>
            <person name="Sherpa N."/>
            <person name="Shi L."/>
            <person name="Shih D."/>
            <person name="Sparrow T."/>
            <person name="Spaulding J."/>
            <person name="Stalker J."/>
            <person name="Stange-Thomann N."/>
            <person name="Stavropoulos S."/>
            <person name="Stone C."/>
            <person name="Strader C."/>
            <person name="Tesfaye S."/>
            <person name="Thomson T."/>
            <person name="Thoulutsang Y."/>
            <person name="Thoulutsang D."/>
            <person name="Topham K."/>
            <person name="Topping I."/>
            <person name="Tsamla T."/>
            <person name="Vassiliev H."/>
            <person name="Vo A."/>
            <person name="Wangchuk T."/>
            <person name="Wangdi T."/>
            <person name="Weiand M."/>
            <person name="Wilkinson J."/>
            <person name="Wilson A."/>
            <person name="Yadav S."/>
            <person name="Young G."/>
            <person name="Yu Q."/>
            <person name="Zembek L."/>
            <person name="Zhong D."/>
            <person name="Zimmer A."/>
            <person name="Zwirko Z."/>
            <person name="Jaffe D.B."/>
            <person name="Alvarez P."/>
            <person name="Brockman W."/>
            <person name="Butler J."/>
            <person name="Chin C."/>
            <person name="Gnerre S."/>
            <person name="Grabherr M."/>
            <person name="Kleber M."/>
            <person name="Mauceli E."/>
            <person name="MacCallum I."/>
        </authorList>
    </citation>
    <scope>NUCLEOTIDE SEQUENCE [LARGE SCALE GENOMIC DNA]</scope>
    <source>
        <strain evidence="16">Tucson 14024-0371.13</strain>
    </source>
</reference>